<dbReference type="GO" id="GO:0005886">
    <property type="term" value="C:plasma membrane"/>
    <property type="evidence" value="ECO:0007669"/>
    <property type="project" value="TreeGrafter"/>
</dbReference>
<comment type="caution">
    <text evidence="3">The sequence shown here is derived from an EMBL/GenBank/DDBJ whole genome shotgun (WGS) entry which is preliminary data.</text>
</comment>
<feature type="transmembrane region" description="Helical" evidence="2">
    <location>
        <begin position="34"/>
        <end position="54"/>
    </location>
</feature>
<sequence>MQQPLNLLDVAGLALVAITLGTHIRDGCDVDAELIRGLCGVAVLVQFLRLLYYAMPVPGLGGFVSMVIEVVKDLSMFFVFLGILFVGFSTSYMVMQPELTASAVFTNQFTLIFGNFDLTSGEGAEAKPLFQTQLSKFAEDVLSTVRALQAELGQLRTAVQQREQPAVSARSEE</sequence>
<dbReference type="PANTHER" id="PTHR10582">
    <property type="entry name" value="TRANSIENT RECEPTOR POTENTIAL ION CHANNEL PROTEIN"/>
    <property type="match status" value="1"/>
</dbReference>
<name>A0A150GBC0_GONPE</name>
<protein>
    <recommendedName>
        <fullName evidence="5">Ion transport domain-containing protein</fullName>
    </recommendedName>
</protein>
<evidence type="ECO:0000256" key="2">
    <source>
        <dbReference type="SAM" id="Phobius"/>
    </source>
</evidence>
<dbReference type="EMBL" id="LSYV01000042">
    <property type="protein sequence ID" value="KXZ46650.1"/>
    <property type="molecule type" value="Genomic_DNA"/>
</dbReference>
<evidence type="ECO:0000256" key="1">
    <source>
        <dbReference type="ARBA" id="ARBA00022737"/>
    </source>
</evidence>
<dbReference type="PANTHER" id="PTHR10582:SF2">
    <property type="entry name" value="INACTIVE"/>
    <property type="match status" value="1"/>
</dbReference>
<dbReference type="AlphaFoldDB" id="A0A150GBC0"/>
<feature type="transmembrane region" description="Helical" evidence="2">
    <location>
        <begin position="74"/>
        <end position="95"/>
    </location>
</feature>
<dbReference type="Proteomes" id="UP000075714">
    <property type="component" value="Unassembled WGS sequence"/>
</dbReference>
<keyword evidence="2" id="KW-0472">Membrane</keyword>
<keyword evidence="1" id="KW-0677">Repeat</keyword>
<accession>A0A150GBC0</accession>
<keyword evidence="2" id="KW-0812">Transmembrane</keyword>
<reference evidence="4" key="1">
    <citation type="journal article" date="2016" name="Nat. Commun.">
        <title>The Gonium pectorale genome demonstrates co-option of cell cycle regulation during the evolution of multicellularity.</title>
        <authorList>
            <person name="Hanschen E.R."/>
            <person name="Marriage T.N."/>
            <person name="Ferris P.J."/>
            <person name="Hamaji T."/>
            <person name="Toyoda A."/>
            <person name="Fujiyama A."/>
            <person name="Neme R."/>
            <person name="Noguchi H."/>
            <person name="Minakuchi Y."/>
            <person name="Suzuki M."/>
            <person name="Kawai-Toyooka H."/>
            <person name="Smith D.R."/>
            <person name="Sparks H."/>
            <person name="Anderson J."/>
            <person name="Bakaric R."/>
            <person name="Luria V."/>
            <person name="Karger A."/>
            <person name="Kirschner M.W."/>
            <person name="Durand P.M."/>
            <person name="Michod R.E."/>
            <person name="Nozaki H."/>
            <person name="Olson B.J."/>
        </authorList>
    </citation>
    <scope>NUCLEOTIDE SEQUENCE [LARGE SCALE GENOMIC DNA]</scope>
    <source>
        <strain evidence="4">NIES-2863</strain>
    </source>
</reference>
<feature type="transmembrane region" description="Helical" evidence="2">
    <location>
        <begin position="6"/>
        <end position="22"/>
    </location>
</feature>
<dbReference type="InterPro" id="IPR024862">
    <property type="entry name" value="TRPV"/>
</dbReference>
<gene>
    <name evidence="3" type="ORF">GPECTOR_41g614</name>
</gene>
<evidence type="ECO:0008006" key="5">
    <source>
        <dbReference type="Google" id="ProtNLM"/>
    </source>
</evidence>
<dbReference type="OrthoDB" id="552669at2759"/>
<evidence type="ECO:0000313" key="3">
    <source>
        <dbReference type="EMBL" id="KXZ46650.1"/>
    </source>
</evidence>
<dbReference type="GO" id="GO:0005216">
    <property type="term" value="F:monoatomic ion channel activity"/>
    <property type="evidence" value="ECO:0007669"/>
    <property type="project" value="InterPro"/>
</dbReference>
<proteinExistence type="predicted"/>
<dbReference type="GO" id="GO:0098703">
    <property type="term" value="P:calcium ion import across plasma membrane"/>
    <property type="evidence" value="ECO:0007669"/>
    <property type="project" value="TreeGrafter"/>
</dbReference>
<keyword evidence="4" id="KW-1185">Reference proteome</keyword>
<keyword evidence="2" id="KW-1133">Transmembrane helix</keyword>
<evidence type="ECO:0000313" key="4">
    <source>
        <dbReference type="Proteomes" id="UP000075714"/>
    </source>
</evidence>
<organism evidence="3 4">
    <name type="scientific">Gonium pectorale</name>
    <name type="common">Green alga</name>
    <dbReference type="NCBI Taxonomy" id="33097"/>
    <lineage>
        <taxon>Eukaryota</taxon>
        <taxon>Viridiplantae</taxon>
        <taxon>Chlorophyta</taxon>
        <taxon>core chlorophytes</taxon>
        <taxon>Chlorophyceae</taxon>
        <taxon>CS clade</taxon>
        <taxon>Chlamydomonadales</taxon>
        <taxon>Volvocaceae</taxon>
        <taxon>Gonium</taxon>
    </lineage>
</organism>